<evidence type="ECO:0008006" key="3">
    <source>
        <dbReference type="Google" id="ProtNLM"/>
    </source>
</evidence>
<dbReference type="Gene3D" id="3.30.559.10">
    <property type="entry name" value="Chloramphenicol acetyltransferase-like domain"/>
    <property type="match status" value="2"/>
</dbReference>
<dbReference type="GO" id="GO:0016747">
    <property type="term" value="F:acyltransferase activity, transferring groups other than amino-acyl groups"/>
    <property type="evidence" value="ECO:0007669"/>
    <property type="project" value="TreeGrafter"/>
</dbReference>
<organism evidence="1 2">
    <name type="scientific">Pseudomassariella vexata</name>
    <dbReference type="NCBI Taxonomy" id="1141098"/>
    <lineage>
        <taxon>Eukaryota</taxon>
        <taxon>Fungi</taxon>
        <taxon>Dikarya</taxon>
        <taxon>Ascomycota</taxon>
        <taxon>Pezizomycotina</taxon>
        <taxon>Sordariomycetes</taxon>
        <taxon>Xylariomycetidae</taxon>
        <taxon>Amphisphaeriales</taxon>
        <taxon>Pseudomassariaceae</taxon>
        <taxon>Pseudomassariella</taxon>
    </lineage>
</organism>
<evidence type="ECO:0000313" key="2">
    <source>
        <dbReference type="Proteomes" id="UP000193689"/>
    </source>
</evidence>
<name>A0A1Y2E9I1_9PEZI</name>
<dbReference type="PANTHER" id="PTHR31642">
    <property type="entry name" value="TRICHOTHECENE 3-O-ACETYLTRANSFERASE"/>
    <property type="match status" value="1"/>
</dbReference>
<comment type="caution">
    <text evidence="1">The sequence shown here is derived from an EMBL/GenBank/DDBJ whole genome shotgun (WGS) entry which is preliminary data.</text>
</comment>
<dbReference type="RefSeq" id="XP_040718520.1">
    <property type="nucleotide sequence ID" value="XM_040855439.1"/>
</dbReference>
<dbReference type="Proteomes" id="UP000193689">
    <property type="component" value="Unassembled WGS sequence"/>
</dbReference>
<dbReference type="OrthoDB" id="21502at2759"/>
<dbReference type="InterPro" id="IPR023213">
    <property type="entry name" value="CAT-like_dom_sf"/>
</dbReference>
<evidence type="ECO:0000313" key="1">
    <source>
        <dbReference type="EMBL" id="ORY68233.1"/>
    </source>
</evidence>
<sequence>MSWLFSPPRKGQPRLLSDEVVPVHFFDNTQVNRQLFVCWTLRFDDVLNVDKVHDSLSRLLEIGDWRKLGGRLRMNDAGQLEIHIPRHFTKDRPAVRFSRTTFEISMYEHPVASKLPRRMRNPSLQPGPEEFRTLAYREDMPMTLENHLCSDEPQLQLHTASFVDGTLVSLTWPHIMTDAMGLMELAKAWSLVMHGREAEVPPFLGLKEDPLATVGRTAPWPNNKESLPLVARYELLGCSLLRALAWFVPTQLWWPAYTSKTIFLPASTVRKLRECCMKQVAIDKEGGTMPFISENDVITAWLARTASAHLSTTAYPNILIQNVYDIRSRLSTLSQQSKLVQITSTSGRPGVFVQNLVAPTVTLLPTTQVLYRPLGRLALDFRSSIAEQVTEEQTEKLFSMLRGSYATRGRAPIFGSPDAFWLLFTSWVKCNVCEEVDFGAAGQGKRGKPSYFHSFPVVPPWLAPNGFQVAGKDDDGNFWVVGNLQAGLWKNFEEELAILGSS</sequence>
<dbReference type="EMBL" id="MCFJ01000003">
    <property type="protein sequence ID" value="ORY68233.1"/>
    <property type="molecule type" value="Genomic_DNA"/>
</dbReference>
<dbReference type="GeneID" id="63771651"/>
<reference evidence="1 2" key="1">
    <citation type="submission" date="2016-07" db="EMBL/GenBank/DDBJ databases">
        <title>Pervasive Adenine N6-methylation of Active Genes in Fungi.</title>
        <authorList>
            <consortium name="DOE Joint Genome Institute"/>
            <person name="Mondo S.J."/>
            <person name="Dannebaum R.O."/>
            <person name="Kuo R.C."/>
            <person name="Labutti K."/>
            <person name="Haridas S."/>
            <person name="Kuo A."/>
            <person name="Salamov A."/>
            <person name="Ahrendt S.R."/>
            <person name="Lipzen A."/>
            <person name="Sullivan W."/>
            <person name="Andreopoulos W.B."/>
            <person name="Clum A."/>
            <person name="Lindquist E."/>
            <person name="Daum C."/>
            <person name="Ramamoorthy G.K."/>
            <person name="Gryganskyi A."/>
            <person name="Culley D."/>
            <person name="Magnuson J.K."/>
            <person name="James T.Y."/>
            <person name="O'Malley M.A."/>
            <person name="Stajich J.E."/>
            <person name="Spatafora J.W."/>
            <person name="Visel A."/>
            <person name="Grigoriev I.V."/>
        </authorList>
    </citation>
    <scope>NUCLEOTIDE SEQUENCE [LARGE SCALE GENOMIC DNA]</scope>
    <source>
        <strain evidence="1 2">CBS 129021</strain>
    </source>
</reference>
<proteinExistence type="predicted"/>
<dbReference type="PANTHER" id="PTHR31642:SF294">
    <property type="entry name" value="ACETYLTRANSFERASE MATC1"/>
    <property type="match status" value="1"/>
</dbReference>
<dbReference type="InParanoid" id="A0A1Y2E9I1"/>
<keyword evidence="2" id="KW-1185">Reference proteome</keyword>
<protein>
    <recommendedName>
        <fullName evidence="3">Transferase family-domain-containing protein</fullName>
    </recommendedName>
</protein>
<gene>
    <name evidence="1" type="ORF">BCR38DRAFT_336233</name>
</gene>
<accession>A0A1Y2E9I1</accession>
<dbReference type="AlphaFoldDB" id="A0A1Y2E9I1"/>
<dbReference type="InterPro" id="IPR050317">
    <property type="entry name" value="Plant_Fungal_Acyltransferase"/>
</dbReference>